<protein>
    <recommendedName>
        <fullName evidence="3">FAD-binding domain-containing protein</fullName>
    </recommendedName>
</protein>
<dbReference type="InterPro" id="IPR002938">
    <property type="entry name" value="FAD-bd"/>
</dbReference>
<proteinExistence type="predicted"/>
<organism evidence="4">
    <name type="scientific">marine sediment metagenome</name>
    <dbReference type="NCBI Taxonomy" id="412755"/>
    <lineage>
        <taxon>unclassified sequences</taxon>
        <taxon>metagenomes</taxon>
        <taxon>ecological metagenomes</taxon>
    </lineage>
</organism>
<gene>
    <name evidence="4" type="ORF">LCGC14_0510510</name>
</gene>
<dbReference type="EMBL" id="LAZR01000619">
    <property type="protein sequence ID" value="KKN62563.1"/>
    <property type="molecule type" value="Genomic_DNA"/>
</dbReference>
<dbReference type="SUPFAM" id="SSF54373">
    <property type="entry name" value="FAD-linked reductases, C-terminal domain"/>
    <property type="match status" value="1"/>
</dbReference>
<dbReference type="PANTHER" id="PTHR13789">
    <property type="entry name" value="MONOOXYGENASE"/>
    <property type="match status" value="1"/>
</dbReference>
<dbReference type="Pfam" id="PF01494">
    <property type="entry name" value="FAD_binding_3"/>
    <property type="match status" value="1"/>
</dbReference>
<dbReference type="PRINTS" id="PR00420">
    <property type="entry name" value="RNGMNOXGNASE"/>
</dbReference>
<dbReference type="Gene3D" id="3.50.50.60">
    <property type="entry name" value="FAD/NAD(P)-binding domain"/>
    <property type="match status" value="1"/>
</dbReference>
<evidence type="ECO:0000259" key="3">
    <source>
        <dbReference type="Pfam" id="PF01494"/>
    </source>
</evidence>
<evidence type="ECO:0000256" key="1">
    <source>
        <dbReference type="ARBA" id="ARBA00023002"/>
    </source>
</evidence>
<evidence type="ECO:0000313" key="4">
    <source>
        <dbReference type="EMBL" id="KKN62563.1"/>
    </source>
</evidence>
<dbReference type="InterPro" id="IPR050493">
    <property type="entry name" value="FAD-dep_Monooxygenase_BioMet"/>
</dbReference>
<keyword evidence="1" id="KW-0560">Oxidoreductase</keyword>
<comment type="caution">
    <text evidence="4">The sequence shown here is derived from an EMBL/GenBank/DDBJ whole genome shotgun (WGS) entry which is preliminary data.</text>
</comment>
<reference evidence="4" key="1">
    <citation type="journal article" date="2015" name="Nature">
        <title>Complex archaea that bridge the gap between prokaryotes and eukaryotes.</title>
        <authorList>
            <person name="Spang A."/>
            <person name="Saw J.H."/>
            <person name="Jorgensen S.L."/>
            <person name="Zaremba-Niedzwiedzka K."/>
            <person name="Martijn J."/>
            <person name="Lind A.E."/>
            <person name="van Eijk R."/>
            <person name="Schleper C."/>
            <person name="Guy L."/>
            <person name="Ettema T.J."/>
        </authorList>
    </citation>
    <scope>NUCLEOTIDE SEQUENCE</scope>
</reference>
<feature type="domain" description="FAD-binding" evidence="3">
    <location>
        <begin position="6"/>
        <end position="339"/>
    </location>
</feature>
<accession>A0A0F9V9P6</accession>
<sequence>MGISNAIVIGGGIGGLAAAAALSRRGMAVTLLEQAPAITEVGAGLQISPNGIAVLRAMGLESKLTERAAVRGQAVVLQDYKTGTRVARLDLMRGQGAYPYMFVHRADLVDILLGAAKRGNVSIELGVEVAEVTPGATPQLRLTDGSHRRAELIVDASGIHSRARAVLNGADQAEFTGQVAWRAVVPNTFDHPNEAHVTMGPGRHLVSYPLRGGRLVNLVAVEERDGWAAEGWSCFDDPANLKQAFAGFGGRAKAMINAVETCTLWGLHLHPVAQTWHQGGVALLGDAAHPTLPFLAQGANMALEDAWVLADSVLNHSAEQALTRYQSLRQPRITRVVKAAAGNATRYHLRPGAVRTAAHLGLKVASTLAPGAMVGAFNWLYHHDVTAPR</sequence>
<evidence type="ECO:0000256" key="2">
    <source>
        <dbReference type="ARBA" id="ARBA00023033"/>
    </source>
</evidence>
<dbReference type="GO" id="GO:0004497">
    <property type="term" value="F:monooxygenase activity"/>
    <property type="evidence" value="ECO:0007669"/>
    <property type="project" value="UniProtKB-KW"/>
</dbReference>
<dbReference type="InterPro" id="IPR036188">
    <property type="entry name" value="FAD/NAD-bd_sf"/>
</dbReference>
<dbReference type="GO" id="GO:0071949">
    <property type="term" value="F:FAD binding"/>
    <property type="evidence" value="ECO:0007669"/>
    <property type="project" value="InterPro"/>
</dbReference>
<dbReference type="SUPFAM" id="SSF51905">
    <property type="entry name" value="FAD/NAD(P)-binding domain"/>
    <property type="match status" value="1"/>
</dbReference>
<dbReference type="PANTHER" id="PTHR13789:SF309">
    <property type="entry name" value="PUTATIVE (AFU_ORTHOLOGUE AFUA_6G14510)-RELATED"/>
    <property type="match status" value="1"/>
</dbReference>
<keyword evidence="2" id="KW-0503">Monooxygenase</keyword>
<dbReference type="AlphaFoldDB" id="A0A0F9V9P6"/>
<name>A0A0F9V9P6_9ZZZZ</name>